<evidence type="ECO:0000313" key="1">
    <source>
        <dbReference type="EMBL" id="SVA89354.1"/>
    </source>
</evidence>
<gene>
    <name evidence="1" type="ORF">METZ01_LOCUS142208</name>
</gene>
<reference evidence="1" key="1">
    <citation type="submission" date="2018-05" db="EMBL/GenBank/DDBJ databases">
        <authorList>
            <person name="Lanie J.A."/>
            <person name="Ng W.-L."/>
            <person name="Kazmierczak K.M."/>
            <person name="Andrzejewski T.M."/>
            <person name="Davidsen T.M."/>
            <person name="Wayne K.J."/>
            <person name="Tettelin H."/>
            <person name="Glass J.I."/>
            <person name="Rusch D."/>
            <person name="Podicherti R."/>
            <person name="Tsui H.-C.T."/>
            <person name="Winkler M.E."/>
        </authorList>
    </citation>
    <scope>NUCLEOTIDE SEQUENCE</scope>
</reference>
<sequence length="55" mass="6471">MKLNTGEEVIGRVIEITDKEFIIKRPMMLIRTEKGIGLGPFMFSTPQHQEFRIHR</sequence>
<dbReference type="AlphaFoldDB" id="A0A381ZJP2"/>
<protein>
    <submittedName>
        <fullName evidence="1">Uncharacterized protein</fullName>
    </submittedName>
</protein>
<dbReference type="EMBL" id="UINC01021557">
    <property type="protein sequence ID" value="SVA89354.1"/>
    <property type="molecule type" value="Genomic_DNA"/>
</dbReference>
<organism evidence="1">
    <name type="scientific">marine metagenome</name>
    <dbReference type="NCBI Taxonomy" id="408172"/>
    <lineage>
        <taxon>unclassified sequences</taxon>
        <taxon>metagenomes</taxon>
        <taxon>ecological metagenomes</taxon>
    </lineage>
</organism>
<proteinExistence type="predicted"/>
<feature type="non-terminal residue" evidence="1">
    <location>
        <position position="55"/>
    </location>
</feature>
<name>A0A381ZJP2_9ZZZZ</name>
<dbReference type="Gene3D" id="2.30.30.100">
    <property type="match status" value="1"/>
</dbReference>
<accession>A0A381ZJP2</accession>